<dbReference type="SUPFAM" id="SSF55961">
    <property type="entry name" value="Bet v1-like"/>
    <property type="match status" value="1"/>
</dbReference>
<comment type="caution">
    <text evidence="4">The sequence shown here is derived from an EMBL/GenBank/DDBJ whole genome shotgun (WGS) entry which is preliminary data.</text>
</comment>
<dbReference type="InterPro" id="IPR015310">
    <property type="entry name" value="AHSA1-like_N"/>
</dbReference>
<evidence type="ECO:0000313" key="5">
    <source>
        <dbReference type="Proteomes" id="UP000383932"/>
    </source>
</evidence>
<dbReference type="Pfam" id="PF09229">
    <property type="entry name" value="Aha1_N"/>
    <property type="match status" value="1"/>
</dbReference>
<dbReference type="OrthoDB" id="567237at2759"/>
<dbReference type="InterPro" id="IPR036338">
    <property type="entry name" value="Aha1"/>
</dbReference>
<feature type="domain" description="Activator of Hsp90 ATPase AHSA1-like N-terminal" evidence="3">
    <location>
        <begin position="18"/>
        <end position="172"/>
    </location>
</feature>
<dbReference type="Pfam" id="PF08327">
    <property type="entry name" value="AHSA1"/>
    <property type="match status" value="1"/>
</dbReference>
<dbReference type="InterPro" id="IPR013538">
    <property type="entry name" value="ASHA1/2-like_C"/>
</dbReference>
<protein>
    <recommendedName>
        <fullName evidence="3">Activator of Hsp90 ATPase AHSA1-like N-terminal domain-containing protein</fullName>
    </recommendedName>
</protein>
<dbReference type="Proteomes" id="UP000383932">
    <property type="component" value="Unassembled WGS sequence"/>
</dbReference>
<evidence type="ECO:0000256" key="1">
    <source>
        <dbReference type="ARBA" id="ARBA00006817"/>
    </source>
</evidence>
<dbReference type="EMBL" id="SSOP01000008">
    <property type="protein sequence ID" value="KAB5595573.1"/>
    <property type="molecule type" value="Genomic_DNA"/>
</dbReference>
<name>A0A5N5QVJ8_9AGAM</name>
<dbReference type="SUPFAM" id="SSF103111">
    <property type="entry name" value="Activator of Hsp90 ATPase, Aha1"/>
    <property type="match status" value="1"/>
</dbReference>
<sequence>MAATSTMPPSTANWHWKNKNVTPWAKTWFEQELVNVSHSEGGSEVKITQVKEVEGDCELGQRKSKLITIYDCKVVMSWSGEDKDGTKAEGNLTIPEVSHEQSDGLSDYVVRTTHVSPFAALLSSILQYDWSLKSSSSPAVDALFALAKSKLPSLLADRFNSFRGAMLDTHGKDLTVIGTPGASGAATPATPPPAPGSSLSKPVSAKDVSQGITNSAVVNVESSFMASADELFHLLTDENLMPRWSRSAAQSQPVPGGSFSLFGGGVTGEYIELEKPNKIVSTWKLNSPNWPSSHGGKLTITLDQQSDSTKVEFKLSGVPLGLEDETRKNIEGYYIRGFQSIGYVRVTPIHYHSSRSVSSTSKQQPPKDAKNSTSWIIPCIFAFLAFSAAFSSRYI</sequence>
<evidence type="ECO:0000259" key="3">
    <source>
        <dbReference type="SMART" id="SM01000"/>
    </source>
</evidence>
<comment type="similarity">
    <text evidence="1">Belongs to the AHA1 family.</text>
</comment>
<evidence type="ECO:0000313" key="4">
    <source>
        <dbReference type="EMBL" id="KAB5595573.1"/>
    </source>
</evidence>
<keyword evidence="5" id="KW-1185">Reference proteome</keyword>
<evidence type="ECO:0000256" key="2">
    <source>
        <dbReference type="SAM" id="MobiDB-lite"/>
    </source>
</evidence>
<dbReference type="AlphaFoldDB" id="A0A5N5QVJ8"/>
<dbReference type="GO" id="GO:0006457">
    <property type="term" value="P:protein folding"/>
    <property type="evidence" value="ECO:0007669"/>
    <property type="project" value="TreeGrafter"/>
</dbReference>
<dbReference type="Gene3D" id="3.15.10.20">
    <property type="entry name" value="Activator of Hsp90 ATPase Aha1, N-terminal domain"/>
    <property type="match status" value="1"/>
</dbReference>
<dbReference type="GO" id="GO:0001671">
    <property type="term" value="F:ATPase activator activity"/>
    <property type="evidence" value="ECO:0007669"/>
    <property type="project" value="InterPro"/>
</dbReference>
<gene>
    <name evidence="4" type="ORF">CTheo_1034</name>
</gene>
<dbReference type="GO" id="GO:0005829">
    <property type="term" value="C:cytosol"/>
    <property type="evidence" value="ECO:0007669"/>
    <property type="project" value="TreeGrafter"/>
</dbReference>
<feature type="compositionally biased region" description="Low complexity" evidence="2">
    <location>
        <begin position="178"/>
        <end position="188"/>
    </location>
</feature>
<organism evidence="4 5">
    <name type="scientific">Ceratobasidium theobromae</name>
    <dbReference type="NCBI Taxonomy" id="1582974"/>
    <lineage>
        <taxon>Eukaryota</taxon>
        <taxon>Fungi</taxon>
        <taxon>Dikarya</taxon>
        <taxon>Basidiomycota</taxon>
        <taxon>Agaricomycotina</taxon>
        <taxon>Agaricomycetes</taxon>
        <taxon>Cantharellales</taxon>
        <taxon>Ceratobasidiaceae</taxon>
        <taxon>Ceratobasidium</taxon>
    </lineage>
</organism>
<dbReference type="PANTHER" id="PTHR13009:SF22">
    <property type="entry name" value="LD43819P"/>
    <property type="match status" value="1"/>
</dbReference>
<dbReference type="SMART" id="SM01000">
    <property type="entry name" value="Aha1_N"/>
    <property type="match status" value="1"/>
</dbReference>
<reference evidence="4 5" key="1">
    <citation type="journal article" date="2019" name="Fungal Biol. Biotechnol.">
        <title>Draft genome sequence of fastidious pathogen Ceratobasidium theobromae, which causes vascular-streak dieback in Theobroma cacao.</title>
        <authorList>
            <person name="Ali S.S."/>
            <person name="Asman A."/>
            <person name="Shao J."/>
            <person name="Firmansyah A.P."/>
            <person name="Susilo A.W."/>
            <person name="Rosmana A."/>
            <person name="McMahon P."/>
            <person name="Junaid M."/>
            <person name="Guest D."/>
            <person name="Kheng T.Y."/>
            <person name="Meinhardt L.W."/>
            <person name="Bailey B.A."/>
        </authorList>
    </citation>
    <scope>NUCLEOTIDE SEQUENCE [LARGE SCALE GENOMIC DNA]</scope>
    <source>
        <strain evidence="4 5">CT2</strain>
    </source>
</reference>
<accession>A0A5N5QVJ8</accession>
<dbReference type="InterPro" id="IPR023393">
    <property type="entry name" value="START-like_dom_sf"/>
</dbReference>
<feature type="region of interest" description="Disordered" evidence="2">
    <location>
        <begin position="178"/>
        <end position="205"/>
    </location>
</feature>
<dbReference type="PANTHER" id="PTHR13009">
    <property type="entry name" value="HEAT SHOCK PROTEIN 90 HSP90 CO-CHAPERONE AHA-1"/>
    <property type="match status" value="1"/>
</dbReference>
<proteinExistence type="inferred from homology"/>
<dbReference type="Gene3D" id="3.30.530.20">
    <property type="match status" value="1"/>
</dbReference>
<dbReference type="GO" id="GO:0051087">
    <property type="term" value="F:protein-folding chaperone binding"/>
    <property type="evidence" value="ECO:0007669"/>
    <property type="project" value="InterPro"/>
</dbReference>